<feature type="transmembrane region" description="Helical" evidence="1">
    <location>
        <begin position="85"/>
        <end position="104"/>
    </location>
</feature>
<evidence type="ECO:0000259" key="2">
    <source>
        <dbReference type="Pfam" id="PF01757"/>
    </source>
</evidence>
<organism evidence="3 4">
    <name type="scientific">Parapedobacter defluvii</name>
    <dbReference type="NCBI Taxonomy" id="2045106"/>
    <lineage>
        <taxon>Bacteria</taxon>
        <taxon>Pseudomonadati</taxon>
        <taxon>Bacteroidota</taxon>
        <taxon>Sphingobacteriia</taxon>
        <taxon>Sphingobacteriales</taxon>
        <taxon>Sphingobacteriaceae</taxon>
        <taxon>Parapedobacter</taxon>
    </lineage>
</organism>
<keyword evidence="3" id="KW-0012">Acyltransferase</keyword>
<feature type="transmembrane region" description="Helical" evidence="1">
    <location>
        <begin position="184"/>
        <end position="203"/>
    </location>
</feature>
<feature type="transmembrane region" description="Helical" evidence="1">
    <location>
        <begin position="12"/>
        <end position="35"/>
    </location>
</feature>
<keyword evidence="3" id="KW-0808">Transferase</keyword>
<evidence type="ECO:0000256" key="1">
    <source>
        <dbReference type="SAM" id="Phobius"/>
    </source>
</evidence>
<feature type="transmembrane region" description="Helical" evidence="1">
    <location>
        <begin position="295"/>
        <end position="312"/>
    </location>
</feature>
<evidence type="ECO:0000313" key="3">
    <source>
        <dbReference type="EMBL" id="GGC30460.1"/>
    </source>
</evidence>
<feature type="domain" description="Acyltransferase 3" evidence="2">
    <location>
        <begin position="53"/>
        <end position="374"/>
    </location>
</feature>
<feature type="transmembrane region" description="Helical" evidence="1">
    <location>
        <begin position="153"/>
        <end position="172"/>
    </location>
</feature>
<name>A0ABQ1M2C8_9SPHI</name>
<gene>
    <name evidence="3" type="ORF">GCM10011386_23110</name>
</gene>
<feature type="transmembrane region" description="Helical" evidence="1">
    <location>
        <begin position="55"/>
        <end position="73"/>
    </location>
</feature>
<dbReference type="EMBL" id="BMIK01000007">
    <property type="protein sequence ID" value="GGC30460.1"/>
    <property type="molecule type" value="Genomic_DNA"/>
</dbReference>
<feature type="transmembrane region" description="Helical" evidence="1">
    <location>
        <begin position="124"/>
        <end position="141"/>
    </location>
</feature>
<dbReference type="PANTHER" id="PTHR23028">
    <property type="entry name" value="ACETYLTRANSFERASE"/>
    <property type="match status" value="1"/>
</dbReference>
<dbReference type="Pfam" id="PF01757">
    <property type="entry name" value="Acyl_transf_3"/>
    <property type="match status" value="1"/>
</dbReference>
<feature type="transmembrane region" description="Helical" evidence="1">
    <location>
        <begin position="241"/>
        <end position="259"/>
    </location>
</feature>
<keyword evidence="4" id="KW-1185">Reference proteome</keyword>
<feature type="transmembrane region" description="Helical" evidence="1">
    <location>
        <begin position="210"/>
        <end position="229"/>
    </location>
</feature>
<proteinExistence type="predicted"/>
<dbReference type="GO" id="GO:0016746">
    <property type="term" value="F:acyltransferase activity"/>
    <property type="evidence" value="ECO:0007669"/>
    <property type="project" value="UniProtKB-KW"/>
</dbReference>
<dbReference type="InterPro" id="IPR050879">
    <property type="entry name" value="Acyltransferase_3"/>
</dbReference>
<dbReference type="PANTHER" id="PTHR23028:SF134">
    <property type="entry name" value="PUTATIVE (AFU_ORTHOLOGUE AFUA_4G08520)-RELATED"/>
    <property type="match status" value="1"/>
</dbReference>
<reference evidence="4" key="1">
    <citation type="journal article" date="2019" name="Int. J. Syst. Evol. Microbiol.">
        <title>The Global Catalogue of Microorganisms (GCM) 10K type strain sequencing project: providing services to taxonomists for standard genome sequencing and annotation.</title>
        <authorList>
            <consortium name="The Broad Institute Genomics Platform"/>
            <consortium name="The Broad Institute Genome Sequencing Center for Infectious Disease"/>
            <person name="Wu L."/>
            <person name="Ma J."/>
        </authorList>
    </citation>
    <scope>NUCLEOTIDE SEQUENCE [LARGE SCALE GENOMIC DNA]</scope>
    <source>
        <strain evidence="4">CGMCC 1.15342</strain>
    </source>
</reference>
<protein>
    <submittedName>
        <fullName evidence="3">Acyltransferase</fullName>
    </submittedName>
</protein>
<keyword evidence="1" id="KW-1133">Transmembrane helix</keyword>
<accession>A0ABQ1M2C8</accession>
<dbReference type="InterPro" id="IPR002656">
    <property type="entry name" value="Acyl_transf_3_dom"/>
</dbReference>
<feature type="transmembrane region" description="Helical" evidence="1">
    <location>
        <begin position="271"/>
        <end position="289"/>
    </location>
</feature>
<feature type="transmembrane region" description="Helical" evidence="1">
    <location>
        <begin position="324"/>
        <end position="344"/>
    </location>
</feature>
<sequence>MLKKGKRGRTPRFFMDLDLCYHLFVSFLFIPYPWTGQKITPIMQDTKHHFQVLDGLRGIAALAIVIFHFMEIVQTDYTKNFMGHGFLAVDFFFCLSGFVIAYAYDDRIREMGRLTFFKRRIIRLHPLVVIGSVLGLLAFLFDPYSDASDNYSPWQILLIFLASIFMVPYPVMEDRYFNLFGLNAPAWSLFWEYMASLLYALVLYRISKRWLAMGVVFMASALAMVAYRSDLLVGGWNGDTFWDGGIRIGFSFLMGMLIYRAKWTVKNRLGFLGLSLLLAAALLMPFFAHNWLMELLVVLFFFPCIIALGSATRLESSLTGVCRLFGNISYPLYMTHYAIMWIFAGYFSSGPGEGQLFAVILFGTLALLAFAYVVMKGFDIPIRNYLNKQFAGNREARQYH</sequence>
<feature type="transmembrane region" description="Helical" evidence="1">
    <location>
        <begin position="356"/>
        <end position="375"/>
    </location>
</feature>
<evidence type="ECO:0000313" key="4">
    <source>
        <dbReference type="Proteomes" id="UP000597338"/>
    </source>
</evidence>
<keyword evidence="1" id="KW-0472">Membrane</keyword>
<keyword evidence="1" id="KW-0812">Transmembrane</keyword>
<dbReference type="Proteomes" id="UP000597338">
    <property type="component" value="Unassembled WGS sequence"/>
</dbReference>
<comment type="caution">
    <text evidence="3">The sequence shown here is derived from an EMBL/GenBank/DDBJ whole genome shotgun (WGS) entry which is preliminary data.</text>
</comment>